<proteinExistence type="inferred from homology"/>
<dbReference type="InterPro" id="IPR045621">
    <property type="entry name" value="BPD_transp_1_N"/>
</dbReference>
<dbReference type="PROSITE" id="PS50928">
    <property type="entry name" value="ABC_TM1"/>
    <property type="match status" value="1"/>
</dbReference>
<keyword evidence="3" id="KW-1003">Cell membrane</keyword>
<feature type="transmembrane region" description="Helical" evidence="7">
    <location>
        <begin position="100"/>
        <end position="121"/>
    </location>
</feature>
<protein>
    <submittedName>
        <fullName evidence="9">ABC transporter permease</fullName>
    </submittedName>
</protein>
<keyword evidence="6 7" id="KW-0472">Membrane</keyword>
<dbReference type="Proteomes" id="UP001603978">
    <property type="component" value="Unassembled WGS sequence"/>
</dbReference>
<feature type="transmembrane region" description="Helical" evidence="7">
    <location>
        <begin position="226"/>
        <end position="251"/>
    </location>
</feature>
<comment type="caution">
    <text evidence="9">The sequence shown here is derived from an EMBL/GenBank/DDBJ whole genome shotgun (WGS) entry which is preliminary data.</text>
</comment>
<accession>A0ABW7AU63</accession>
<dbReference type="EMBL" id="JBICRM010000062">
    <property type="protein sequence ID" value="MFG1710961.1"/>
    <property type="molecule type" value="Genomic_DNA"/>
</dbReference>
<keyword evidence="5 7" id="KW-1133">Transmembrane helix</keyword>
<dbReference type="InterPro" id="IPR035906">
    <property type="entry name" value="MetI-like_sf"/>
</dbReference>
<comment type="subcellular location">
    <subcellularLocation>
        <location evidence="1 7">Cell membrane</location>
        <topology evidence="1 7">Multi-pass membrane protein</topology>
    </subcellularLocation>
</comment>
<dbReference type="CDD" id="cd06261">
    <property type="entry name" value="TM_PBP2"/>
    <property type="match status" value="1"/>
</dbReference>
<evidence type="ECO:0000256" key="6">
    <source>
        <dbReference type="ARBA" id="ARBA00023136"/>
    </source>
</evidence>
<dbReference type="PANTHER" id="PTHR43163:SF6">
    <property type="entry name" value="DIPEPTIDE TRANSPORT SYSTEM PERMEASE PROTEIN DPPB-RELATED"/>
    <property type="match status" value="1"/>
</dbReference>
<sequence length="307" mass="32863">MIAAVMVRFLRAVLTVWMVVTAVFVIIRLTGDPIRSLLPENTPEQIVAQYRHRWGLDKPIVDQYWTYLSRLAHGDFGVSYFDAQGALHSVLDKVPATLDIALPAFLIAAAGGSALGVLAAVKRGSPVDRIVTTGAVAFASFPPFLVGVILVLVFGVKLKWLPTAGSSSMKSLILPIVTLVLASGSAIARITRASMGSALDLPCITHAQALRVSPRRQIFAHALPNAMLPLLTVLGFQLAYLIAGSTVVEVLLAWPGVGRLFVQAANQHDFAVVQCVVLLVTISVVSVNALTDLAYKAADPRLRGTRR</sequence>
<evidence type="ECO:0000256" key="7">
    <source>
        <dbReference type="RuleBase" id="RU363032"/>
    </source>
</evidence>
<evidence type="ECO:0000256" key="5">
    <source>
        <dbReference type="ARBA" id="ARBA00022989"/>
    </source>
</evidence>
<name>A0ABW7AU63_9ACTN</name>
<evidence type="ECO:0000256" key="3">
    <source>
        <dbReference type="ARBA" id="ARBA00022475"/>
    </source>
</evidence>
<evidence type="ECO:0000256" key="2">
    <source>
        <dbReference type="ARBA" id="ARBA00022448"/>
    </source>
</evidence>
<feature type="domain" description="ABC transmembrane type-1" evidence="8">
    <location>
        <begin position="94"/>
        <end position="291"/>
    </location>
</feature>
<evidence type="ECO:0000313" key="9">
    <source>
        <dbReference type="EMBL" id="MFG1710961.1"/>
    </source>
</evidence>
<keyword evidence="2 7" id="KW-0813">Transport</keyword>
<feature type="transmembrane region" description="Helical" evidence="7">
    <location>
        <begin position="271"/>
        <end position="295"/>
    </location>
</feature>
<dbReference type="InterPro" id="IPR000515">
    <property type="entry name" value="MetI-like"/>
</dbReference>
<dbReference type="Pfam" id="PF00528">
    <property type="entry name" value="BPD_transp_1"/>
    <property type="match status" value="1"/>
</dbReference>
<feature type="transmembrane region" description="Helical" evidence="7">
    <location>
        <begin position="12"/>
        <end position="31"/>
    </location>
</feature>
<feature type="transmembrane region" description="Helical" evidence="7">
    <location>
        <begin position="133"/>
        <end position="156"/>
    </location>
</feature>
<comment type="similarity">
    <text evidence="7">Belongs to the binding-protein-dependent transport system permease family.</text>
</comment>
<evidence type="ECO:0000256" key="4">
    <source>
        <dbReference type="ARBA" id="ARBA00022692"/>
    </source>
</evidence>
<evidence type="ECO:0000256" key="1">
    <source>
        <dbReference type="ARBA" id="ARBA00004651"/>
    </source>
</evidence>
<dbReference type="PANTHER" id="PTHR43163">
    <property type="entry name" value="DIPEPTIDE TRANSPORT SYSTEM PERMEASE PROTEIN DPPB-RELATED"/>
    <property type="match status" value="1"/>
</dbReference>
<feature type="transmembrane region" description="Helical" evidence="7">
    <location>
        <begin position="168"/>
        <end position="188"/>
    </location>
</feature>
<evidence type="ECO:0000313" key="10">
    <source>
        <dbReference type="Proteomes" id="UP001603978"/>
    </source>
</evidence>
<dbReference type="Pfam" id="PF19300">
    <property type="entry name" value="BPD_transp_1_N"/>
    <property type="match status" value="1"/>
</dbReference>
<dbReference type="SUPFAM" id="SSF161098">
    <property type="entry name" value="MetI-like"/>
    <property type="match status" value="1"/>
</dbReference>
<gene>
    <name evidence="9" type="ORF">ACFLIM_48160</name>
</gene>
<keyword evidence="4 7" id="KW-0812">Transmembrane</keyword>
<dbReference type="Gene3D" id="1.10.3720.10">
    <property type="entry name" value="MetI-like"/>
    <property type="match status" value="1"/>
</dbReference>
<keyword evidence="10" id="KW-1185">Reference proteome</keyword>
<reference evidence="9 10" key="1">
    <citation type="submission" date="2024-10" db="EMBL/GenBank/DDBJ databases">
        <authorList>
            <person name="Topkara A.R."/>
            <person name="Saygin H."/>
        </authorList>
    </citation>
    <scope>NUCLEOTIDE SEQUENCE [LARGE SCALE GENOMIC DNA]</scope>
    <source>
        <strain evidence="9 10">M3C6</strain>
    </source>
</reference>
<organism evidence="9 10">
    <name type="scientific">Nonomuraea marmarensis</name>
    <dbReference type="NCBI Taxonomy" id="3351344"/>
    <lineage>
        <taxon>Bacteria</taxon>
        <taxon>Bacillati</taxon>
        <taxon>Actinomycetota</taxon>
        <taxon>Actinomycetes</taxon>
        <taxon>Streptosporangiales</taxon>
        <taxon>Streptosporangiaceae</taxon>
        <taxon>Nonomuraea</taxon>
    </lineage>
</organism>
<dbReference type="RefSeq" id="WP_393177277.1">
    <property type="nucleotide sequence ID" value="NZ_JBICRM010000062.1"/>
</dbReference>
<evidence type="ECO:0000259" key="8">
    <source>
        <dbReference type="PROSITE" id="PS50928"/>
    </source>
</evidence>